<dbReference type="eggNOG" id="ENOG502T8TD">
    <property type="taxonomic scope" value="Eukaryota"/>
</dbReference>
<sequence length="278" mass="30728">MSPEMKFGRYKSRCDDQKEDTLIASLSYRHQLVQDQKMLSPTFLVAICFVAFQSSSVGRASLILHGTPLLSPVTEFTFEVATSTLIKGTNCYITSGQVSQCRRKRGMVEQPEIVSDEVLDIQPSEVLKIEASKAPRALNFNSNFNNYQQQQVASSFDDSYTNYVNLFRTLSTTRGRNNNVISVGNCGLTTVNISEFLSCLGMTVQETTTLTATFTEISILSSGYNVMTVLGCTPAGFNYEYCPESALTASAELRKNGNKPQRRRTTVIKRPVANVAGK</sequence>
<evidence type="ECO:0000313" key="1">
    <source>
        <dbReference type="EMBL" id="EFX85778.1"/>
    </source>
</evidence>
<name>E9G3I3_DAPPU</name>
<dbReference type="InParanoid" id="E9G3I3"/>
<dbReference type="OrthoDB" id="6370879at2759"/>
<proteinExistence type="predicted"/>
<dbReference type="PhylomeDB" id="E9G3I3"/>
<dbReference type="STRING" id="6669.E9G3I3"/>
<gene>
    <name evidence="1" type="ORF">DAPPUDRAFT_309076</name>
</gene>
<accession>E9G3I3</accession>
<organism evidence="1 2">
    <name type="scientific">Daphnia pulex</name>
    <name type="common">Water flea</name>
    <dbReference type="NCBI Taxonomy" id="6669"/>
    <lineage>
        <taxon>Eukaryota</taxon>
        <taxon>Metazoa</taxon>
        <taxon>Ecdysozoa</taxon>
        <taxon>Arthropoda</taxon>
        <taxon>Crustacea</taxon>
        <taxon>Branchiopoda</taxon>
        <taxon>Diplostraca</taxon>
        <taxon>Cladocera</taxon>
        <taxon>Anomopoda</taxon>
        <taxon>Daphniidae</taxon>
        <taxon>Daphnia</taxon>
    </lineage>
</organism>
<dbReference type="EMBL" id="GL732531">
    <property type="protein sequence ID" value="EFX85778.1"/>
    <property type="molecule type" value="Genomic_DNA"/>
</dbReference>
<dbReference type="Proteomes" id="UP000000305">
    <property type="component" value="Unassembled WGS sequence"/>
</dbReference>
<keyword evidence="2" id="KW-1185">Reference proteome</keyword>
<dbReference type="KEGG" id="dpx:DAPPUDRAFT_309076"/>
<dbReference type="HOGENOM" id="CLU_075652_0_0_1"/>
<reference evidence="1 2" key="1">
    <citation type="journal article" date="2011" name="Science">
        <title>The ecoresponsive genome of Daphnia pulex.</title>
        <authorList>
            <person name="Colbourne J.K."/>
            <person name="Pfrender M.E."/>
            <person name="Gilbert D."/>
            <person name="Thomas W.K."/>
            <person name="Tucker A."/>
            <person name="Oakley T.H."/>
            <person name="Tokishita S."/>
            <person name="Aerts A."/>
            <person name="Arnold G.J."/>
            <person name="Basu M.K."/>
            <person name="Bauer D.J."/>
            <person name="Caceres C.E."/>
            <person name="Carmel L."/>
            <person name="Casola C."/>
            <person name="Choi J.H."/>
            <person name="Detter J.C."/>
            <person name="Dong Q."/>
            <person name="Dusheyko S."/>
            <person name="Eads B.D."/>
            <person name="Frohlich T."/>
            <person name="Geiler-Samerotte K.A."/>
            <person name="Gerlach D."/>
            <person name="Hatcher P."/>
            <person name="Jogdeo S."/>
            <person name="Krijgsveld J."/>
            <person name="Kriventseva E.V."/>
            <person name="Kultz D."/>
            <person name="Laforsch C."/>
            <person name="Lindquist E."/>
            <person name="Lopez J."/>
            <person name="Manak J.R."/>
            <person name="Muller J."/>
            <person name="Pangilinan J."/>
            <person name="Patwardhan R.P."/>
            <person name="Pitluck S."/>
            <person name="Pritham E.J."/>
            <person name="Rechtsteiner A."/>
            <person name="Rho M."/>
            <person name="Rogozin I.B."/>
            <person name="Sakarya O."/>
            <person name="Salamov A."/>
            <person name="Schaack S."/>
            <person name="Shapiro H."/>
            <person name="Shiga Y."/>
            <person name="Skalitzky C."/>
            <person name="Smith Z."/>
            <person name="Souvorov A."/>
            <person name="Sung W."/>
            <person name="Tang Z."/>
            <person name="Tsuchiya D."/>
            <person name="Tu H."/>
            <person name="Vos H."/>
            <person name="Wang M."/>
            <person name="Wolf Y.I."/>
            <person name="Yamagata H."/>
            <person name="Yamada T."/>
            <person name="Ye Y."/>
            <person name="Shaw J.R."/>
            <person name="Andrews J."/>
            <person name="Crease T.J."/>
            <person name="Tang H."/>
            <person name="Lucas S.M."/>
            <person name="Robertson H.M."/>
            <person name="Bork P."/>
            <person name="Koonin E.V."/>
            <person name="Zdobnov E.M."/>
            <person name="Grigoriev I.V."/>
            <person name="Lynch M."/>
            <person name="Boore J.L."/>
        </authorList>
    </citation>
    <scope>NUCLEOTIDE SEQUENCE [LARGE SCALE GENOMIC DNA]</scope>
</reference>
<dbReference type="AlphaFoldDB" id="E9G3I3"/>
<protein>
    <submittedName>
        <fullName evidence="1">Uncharacterized protein</fullName>
    </submittedName>
</protein>
<evidence type="ECO:0000313" key="2">
    <source>
        <dbReference type="Proteomes" id="UP000000305"/>
    </source>
</evidence>